<dbReference type="EMBL" id="AJYA01000057">
    <property type="protein sequence ID" value="EIM73683.1"/>
    <property type="molecule type" value="Genomic_DNA"/>
</dbReference>
<protein>
    <submittedName>
        <fullName evidence="3">Nucleoside triphosphate pyrophosphohydrolase</fullName>
        <ecNumber evidence="3">3.6.1.19</ecNumber>
    </submittedName>
</protein>
<evidence type="ECO:0000259" key="2">
    <source>
        <dbReference type="Pfam" id="PF03819"/>
    </source>
</evidence>
<dbReference type="InterPro" id="IPR004518">
    <property type="entry name" value="MazG-like_dom"/>
</dbReference>
<dbReference type="STRING" id="1189621.A3SI_17329"/>
<dbReference type="NCBIfam" id="NF007113">
    <property type="entry name" value="PRK09562.1"/>
    <property type="match status" value="1"/>
</dbReference>
<dbReference type="PANTHER" id="PTHR30522">
    <property type="entry name" value="NUCLEOSIDE TRIPHOSPHATE PYROPHOSPHOHYDROLASE"/>
    <property type="match status" value="1"/>
</dbReference>
<feature type="domain" description="NTP pyrophosphohydrolase MazG-like" evidence="2">
    <location>
        <begin position="213"/>
        <end position="270"/>
    </location>
</feature>
<dbReference type="InterPro" id="IPR011551">
    <property type="entry name" value="NTP_PyrPHydrolase_MazG"/>
</dbReference>
<dbReference type="InterPro" id="IPR048011">
    <property type="entry name" value="NTP-PPase_MazG-like_C"/>
</dbReference>
<dbReference type="GO" id="GO:0046052">
    <property type="term" value="P:UTP catabolic process"/>
    <property type="evidence" value="ECO:0007669"/>
    <property type="project" value="TreeGrafter"/>
</dbReference>
<dbReference type="GO" id="GO:0046081">
    <property type="term" value="P:dUTP catabolic process"/>
    <property type="evidence" value="ECO:0007669"/>
    <property type="project" value="TreeGrafter"/>
</dbReference>
<comment type="caution">
    <text evidence="3">The sequence shown here is derived from an EMBL/GenBank/DDBJ whole genome shotgun (WGS) entry which is preliminary data.</text>
</comment>
<evidence type="ECO:0000313" key="3">
    <source>
        <dbReference type="EMBL" id="EIM73683.1"/>
    </source>
</evidence>
<reference evidence="3 4" key="1">
    <citation type="submission" date="2012-05" db="EMBL/GenBank/DDBJ databases">
        <title>Genome sequence of Nitritalea halalkaliphila LW7.</title>
        <authorList>
            <person name="Jangir P.K."/>
            <person name="Singh A."/>
            <person name="Shivaji S."/>
            <person name="Sharma R."/>
        </authorList>
    </citation>
    <scope>NUCLEOTIDE SEQUENCE [LARGE SCALE GENOMIC DNA]</scope>
    <source>
        <strain evidence="3 4">LW7</strain>
    </source>
</reference>
<sequence length="303" mass="34748">MSTPAHRDAQLTAFDRLLTIMDELREQCPWDRKQTTESLRHLTIEETFELSDAILDGDPEEIKKELGDLLLHLVFYARIGSERGEYDVASIIDSLCEKLIRRHPHIYGDTAADDAEAVKQNWEKIKLAEKPQGETRSVLSGVPRSLPALIKSMRIQEKARGVGFDWEDKAQVWAKVKEELAEFEEAYQPEKGSSPESLSSENATRKGETISSKEVLLEEQKALERAESSRQQAMEAEFGDLLFSLINFSRFAEINPEEALERTNRKFIKRFQYMERQAAAAGKQIDQLSFTEMDALWEEAKRH</sequence>
<dbReference type="GO" id="GO:0046047">
    <property type="term" value="P:TTP catabolic process"/>
    <property type="evidence" value="ECO:0007669"/>
    <property type="project" value="TreeGrafter"/>
</dbReference>
<dbReference type="Gene3D" id="1.10.287.1080">
    <property type="entry name" value="MazG-like"/>
    <property type="match status" value="2"/>
</dbReference>
<name>I5BVT1_9BACT</name>
<keyword evidence="3" id="KW-0378">Hydrolase</keyword>
<accession>I5BVT1</accession>
<dbReference type="PANTHER" id="PTHR30522:SF0">
    <property type="entry name" value="NUCLEOSIDE TRIPHOSPHATE PYROPHOSPHOHYDROLASE"/>
    <property type="match status" value="1"/>
</dbReference>
<gene>
    <name evidence="3" type="primary">mazG</name>
    <name evidence="3" type="ORF">A3SI_17329</name>
</gene>
<evidence type="ECO:0000313" key="4">
    <source>
        <dbReference type="Proteomes" id="UP000005551"/>
    </source>
</evidence>
<dbReference type="Proteomes" id="UP000005551">
    <property type="component" value="Unassembled WGS sequence"/>
</dbReference>
<dbReference type="EC" id="3.6.1.19" evidence="3"/>
<dbReference type="SUPFAM" id="SSF101386">
    <property type="entry name" value="all-alpha NTP pyrophosphatases"/>
    <property type="match status" value="2"/>
</dbReference>
<dbReference type="CDD" id="cd11529">
    <property type="entry name" value="NTP-PPase_MazG_Cterm"/>
    <property type="match status" value="1"/>
</dbReference>
<evidence type="ECO:0000256" key="1">
    <source>
        <dbReference type="SAM" id="MobiDB-lite"/>
    </source>
</evidence>
<dbReference type="GO" id="GO:0046076">
    <property type="term" value="P:dTTP catabolic process"/>
    <property type="evidence" value="ECO:0007669"/>
    <property type="project" value="TreeGrafter"/>
</dbReference>
<dbReference type="OrthoDB" id="9808939at2"/>
<organism evidence="3 4">
    <name type="scientific">Nitritalea halalkaliphila LW7</name>
    <dbReference type="NCBI Taxonomy" id="1189621"/>
    <lineage>
        <taxon>Bacteria</taxon>
        <taxon>Pseudomonadati</taxon>
        <taxon>Bacteroidota</taxon>
        <taxon>Cytophagia</taxon>
        <taxon>Cytophagales</taxon>
        <taxon>Cyclobacteriaceae</taxon>
        <taxon>Nitritalea</taxon>
    </lineage>
</organism>
<dbReference type="AlphaFoldDB" id="I5BVT1"/>
<dbReference type="GO" id="GO:0047429">
    <property type="term" value="F:nucleoside triphosphate diphosphatase activity"/>
    <property type="evidence" value="ECO:0007669"/>
    <property type="project" value="InterPro"/>
</dbReference>
<dbReference type="GO" id="GO:0006203">
    <property type="term" value="P:dGTP catabolic process"/>
    <property type="evidence" value="ECO:0007669"/>
    <property type="project" value="TreeGrafter"/>
</dbReference>
<dbReference type="GO" id="GO:0046061">
    <property type="term" value="P:dATP catabolic process"/>
    <property type="evidence" value="ECO:0007669"/>
    <property type="project" value="TreeGrafter"/>
</dbReference>
<dbReference type="RefSeq" id="WP_009056942.1">
    <property type="nucleotide sequence ID" value="NZ_AJYA01000057.1"/>
</dbReference>
<dbReference type="FunFam" id="1.10.287.1080:FF:000001">
    <property type="entry name" value="Nucleoside triphosphate pyrophosphohydrolase"/>
    <property type="match status" value="1"/>
</dbReference>
<feature type="region of interest" description="Disordered" evidence="1">
    <location>
        <begin position="185"/>
        <end position="211"/>
    </location>
</feature>
<feature type="domain" description="NTP pyrophosphohydrolase MazG-like" evidence="2">
    <location>
        <begin position="34"/>
        <end position="106"/>
    </location>
</feature>
<keyword evidence="4" id="KW-1185">Reference proteome</keyword>
<dbReference type="PATRIC" id="fig|1189621.3.peg.3598"/>
<dbReference type="NCBIfam" id="TIGR00444">
    <property type="entry name" value="mazG"/>
    <property type="match status" value="1"/>
</dbReference>
<dbReference type="GO" id="GO:0006950">
    <property type="term" value="P:response to stress"/>
    <property type="evidence" value="ECO:0007669"/>
    <property type="project" value="UniProtKB-ARBA"/>
</dbReference>
<dbReference type="Pfam" id="PF03819">
    <property type="entry name" value="MazG"/>
    <property type="match status" value="2"/>
</dbReference>
<dbReference type="CDD" id="cd11528">
    <property type="entry name" value="NTP-PPase_MazG_Nterm"/>
    <property type="match status" value="1"/>
</dbReference>
<dbReference type="InterPro" id="IPR048015">
    <property type="entry name" value="NTP-PPase_MazG-like_N"/>
</dbReference>
<proteinExistence type="predicted"/>